<keyword evidence="1" id="KW-0812">Transmembrane</keyword>
<dbReference type="WBParaSite" id="MBELARI_LOCUS9359">
    <property type="protein sequence ID" value="MBELARI_LOCUS9359"/>
    <property type="gene ID" value="MBELARI_LOCUS9359"/>
</dbReference>
<feature type="transmembrane region" description="Helical" evidence="1">
    <location>
        <begin position="74"/>
        <end position="96"/>
    </location>
</feature>
<keyword evidence="1" id="KW-0472">Membrane</keyword>
<sequence>MTFSFLEIIGARSRNFAEHHVLAVGGGQPTDRSLPGPTTSFSLSDPRPAPQLGFAQFSQIKLEVRSSTLSPWNVLGLVIIAFLLAFVCLVLIGAFVRTRWKRRQFEEIINFSQSIFVMFIQPNTPKVYPQTTIAAYQAFLVDTTFDLRRVSPPSTSFPLLRNSLSRDGWEEWAFGGWWIFTLFALLLFAFTSICLCVLAISFHRRINFPDEMLSQLLTNPRNEQPNERQPLYSSNHMRELDRRRKIFSQRLRYCTF</sequence>
<accession>A0AAF3FQ83</accession>
<evidence type="ECO:0000313" key="2">
    <source>
        <dbReference type="Proteomes" id="UP000887575"/>
    </source>
</evidence>
<protein>
    <submittedName>
        <fullName evidence="3">Uncharacterized protein</fullName>
    </submittedName>
</protein>
<dbReference type="Proteomes" id="UP000887575">
    <property type="component" value="Unassembled WGS sequence"/>
</dbReference>
<keyword evidence="2" id="KW-1185">Reference proteome</keyword>
<evidence type="ECO:0000313" key="3">
    <source>
        <dbReference type="WBParaSite" id="MBELARI_LOCUS9359"/>
    </source>
</evidence>
<feature type="transmembrane region" description="Helical" evidence="1">
    <location>
        <begin position="177"/>
        <end position="202"/>
    </location>
</feature>
<reference evidence="3" key="1">
    <citation type="submission" date="2024-02" db="UniProtKB">
        <authorList>
            <consortium name="WormBaseParasite"/>
        </authorList>
    </citation>
    <scope>IDENTIFICATION</scope>
</reference>
<dbReference type="AlphaFoldDB" id="A0AAF3FQ83"/>
<keyword evidence="1" id="KW-1133">Transmembrane helix</keyword>
<proteinExistence type="predicted"/>
<name>A0AAF3FQ83_9BILA</name>
<evidence type="ECO:0000256" key="1">
    <source>
        <dbReference type="SAM" id="Phobius"/>
    </source>
</evidence>
<organism evidence="2 3">
    <name type="scientific">Mesorhabditis belari</name>
    <dbReference type="NCBI Taxonomy" id="2138241"/>
    <lineage>
        <taxon>Eukaryota</taxon>
        <taxon>Metazoa</taxon>
        <taxon>Ecdysozoa</taxon>
        <taxon>Nematoda</taxon>
        <taxon>Chromadorea</taxon>
        <taxon>Rhabditida</taxon>
        <taxon>Rhabditina</taxon>
        <taxon>Rhabditomorpha</taxon>
        <taxon>Rhabditoidea</taxon>
        <taxon>Rhabditidae</taxon>
        <taxon>Mesorhabditinae</taxon>
        <taxon>Mesorhabditis</taxon>
    </lineage>
</organism>